<organism evidence="1 2">
    <name type="scientific">Acinetobacter vivianii</name>
    <dbReference type="NCBI Taxonomy" id="1776742"/>
    <lineage>
        <taxon>Bacteria</taxon>
        <taxon>Pseudomonadati</taxon>
        <taxon>Pseudomonadota</taxon>
        <taxon>Gammaproteobacteria</taxon>
        <taxon>Moraxellales</taxon>
        <taxon>Moraxellaceae</taxon>
        <taxon>Acinetobacter</taxon>
    </lineage>
</organism>
<dbReference type="RefSeq" id="WP_005254856.1">
    <property type="nucleotide sequence ID" value="NZ_BMDR01000015.1"/>
</dbReference>
<gene>
    <name evidence="1" type="ORF">F892_00006</name>
</gene>
<dbReference type="GO" id="GO:0004521">
    <property type="term" value="F:RNA endonuclease activity"/>
    <property type="evidence" value="ECO:0007669"/>
    <property type="project" value="InterPro"/>
</dbReference>
<dbReference type="GO" id="GO:0003723">
    <property type="term" value="F:RNA binding"/>
    <property type="evidence" value="ECO:0007669"/>
    <property type="project" value="InterPro"/>
</dbReference>
<accession>N9Q4G7</accession>
<dbReference type="InterPro" id="IPR053735">
    <property type="entry name" value="Type_III_TA_endoRNase"/>
</dbReference>
<evidence type="ECO:0000313" key="2">
    <source>
        <dbReference type="Proteomes" id="UP000013173"/>
    </source>
</evidence>
<dbReference type="OrthoDB" id="7069349at2"/>
<proteinExistence type="predicted"/>
<dbReference type="Pfam" id="PF13958">
    <property type="entry name" value="ToxN_toxin"/>
    <property type="match status" value="1"/>
</dbReference>
<name>N9Q4G7_9GAMM</name>
<reference evidence="1 2" key="1">
    <citation type="submission" date="2013-02" db="EMBL/GenBank/DDBJ databases">
        <title>The Genome Sequence of Acinetobacter sp. NIPH 2168.</title>
        <authorList>
            <consortium name="The Broad Institute Genome Sequencing Platform"/>
            <consortium name="The Broad Institute Genome Sequencing Center for Infectious Disease"/>
            <person name="Cerqueira G."/>
            <person name="Feldgarden M."/>
            <person name="Courvalin P."/>
            <person name="Perichon B."/>
            <person name="Grillot-Courvalin C."/>
            <person name="Clermont D."/>
            <person name="Rocha E."/>
            <person name="Yoon E.-J."/>
            <person name="Nemec A."/>
            <person name="Walker B."/>
            <person name="Young S.K."/>
            <person name="Zeng Q."/>
            <person name="Gargeya S."/>
            <person name="Fitzgerald M."/>
            <person name="Haas B."/>
            <person name="Abouelleil A."/>
            <person name="Alvarado L."/>
            <person name="Arachchi H.M."/>
            <person name="Berlin A.M."/>
            <person name="Chapman S.B."/>
            <person name="Dewar J."/>
            <person name="Goldberg J."/>
            <person name="Griggs A."/>
            <person name="Gujja S."/>
            <person name="Hansen M."/>
            <person name="Howarth C."/>
            <person name="Imamovic A."/>
            <person name="Larimer J."/>
            <person name="McCowan C."/>
            <person name="Murphy C."/>
            <person name="Neiman D."/>
            <person name="Pearson M."/>
            <person name="Priest M."/>
            <person name="Roberts A."/>
            <person name="Saif S."/>
            <person name="Shea T."/>
            <person name="Sisk P."/>
            <person name="Sykes S."/>
            <person name="Wortman J."/>
            <person name="Nusbaum C."/>
            <person name="Birren B."/>
        </authorList>
    </citation>
    <scope>NUCLEOTIDE SEQUENCE [LARGE SCALE GENOMIC DNA]</scope>
    <source>
        <strain evidence="1 2">NIPH 2168</strain>
    </source>
</reference>
<dbReference type="Proteomes" id="UP000013173">
    <property type="component" value="Unassembled WGS sequence"/>
</dbReference>
<dbReference type="EMBL" id="APRW01000001">
    <property type="protein sequence ID" value="ENX24856.1"/>
    <property type="molecule type" value="Genomic_DNA"/>
</dbReference>
<keyword evidence="2" id="KW-1185">Reference proteome</keyword>
<dbReference type="Gene3D" id="3.10.129.130">
    <property type="match status" value="1"/>
</dbReference>
<sequence length="159" mass="18589">MSKPLRFYTIKDDFINKMKSLDFKIQNNYGGTRPYVGVLMVINGLNYYAPLSSYKPKQDKINNITVFKLHEKGNPNNKLGVIHINNMFPVIEDQLIEITIDVTDKYGRLLQNQYEFILHYQEEIQAQALQLYNLVNKNKNSFIARLSCDFKLLESALYD</sequence>
<evidence type="ECO:0008006" key="3">
    <source>
        <dbReference type="Google" id="ProtNLM"/>
    </source>
</evidence>
<dbReference type="InterPro" id="IPR025911">
    <property type="entry name" value="ToxN/AbiQ_toxin"/>
</dbReference>
<dbReference type="AlphaFoldDB" id="N9Q4G7"/>
<dbReference type="HOGENOM" id="CLU_099358_3_1_6"/>
<evidence type="ECO:0000313" key="1">
    <source>
        <dbReference type="EMBL" id="ENX24856.1"/>
    </source>
</evidence>
<dbReference type="GeneID" id="303685452"/>
<protein>
    <recommendedName>
        <fullName evidence="3">Type III toxin-antitoxin system ToxN/AbiQ family toxin</fullName>
    </recommendedName>
</protein>
<comment type="caution">
    <text evidence="1">The sequence shown here is derived from an EMBL/GenBank/DDBJ whole genome shotgun (WGS) entry which is preliminary data.</text>
</comment>